<evidence type="ECO:0000256" key="9">
    <source>
        <dbReference type="ARBA" id="ARBA00023242"/>
    </source>
</evidence>
<dbReference type="PANTHER" id="PTHR12360:SF12">
    <property type="entry name" value="TRANSCRIPTIONAL REPRESSOR NF-X1"/>
    <property type="match status" value="1"/>
</dbReference>
<dbReference type="GO" id="GO:0005634">
    <property type="term" value="C:nucleus"/>
    <property type="evidence" value="ECO:0007669"/>
    <property type="project" value="UniProtKB-SubCell"/>
</dbReference>
<dbReference type="GO" id="GO:0000122">
    <property type="term" value="P:negative regulation of transcription by RNA polymerase II"/>
    <property type="evidence" value="ECO:0007669"/>
    <property type="project" value="TreeGrafter"/>
</dbReference>
<feature type="region of interest" description="Disordered" evidence="11">
    <location>
        <begin position="1014"/>
        <end position="1033"/>
    </location>
</feature>
<feature type="domain" description="PHD-type" evidence="12">
    <location>
        <begin position="284"/>
        <end position="336"/>
    </location>
</feature>
<evidence type="ECO:0000256" key="8">
    <source>
        <dbReference type="ARBA" id="ARBA00023163"/>
    </source>
</evidence>
<dbReference type="Proteomes" id="UP001153636">
    <property type="component" value="Chromosome 3"/>
</dbReference>
<feature type="compositionally biased region" description="Basic and acidic residues" evidence="11">
    <location>
        <begin position="184"/>
        <end position="194"/>
    </location>
</feature>
<evidence type="ECO:0000256" key="6">
    <source>
        <dbReference type="ARBA" id="ARBA00022833"/>
    </source>
</evidence>
<dbReference type="InterPro" id="IPR001841">
    <property type="entry name" value="Znf_RING"/>
</dbReference>
<evidence type="ECO:0008006" key="17">
    <source>
        <dbReference type="Google" id="ProtNLM"/>
    </source>
</evidence>
<keyword evidence="3" id="KW-0479">Metal-binding</keyword>
<dbReference type="InterPro" id="IPR019787">
    <property type="entry name" value="Znf_PHD-finger"/>
</dbReference>
<evidence type="ECO:0000256" key="5">
    <source>
        <dbReference type="ARBA" id="ARBA00022771"/>
    </source>
</evidence>
<dbReference type="InterPro" id="IPR000967">
    <property type="entry name" value="Znf_NFX1"/>
</dbReference>
<dbReference type="PROSITE" id="PS50016">
    <property type="entry name" value="ZF_PHD_2"/>
    <property type="match status" value="1"/>
</dbReference>
<dbReference type="InterPro" id="IPR034076">
    <property type="entry name" value="R3H_NF-X1"/>
</dbReference>
<evidence type="ECO:0000313" key="16">
    <source>
        <dbReference type="Proteomes" id="UP001153636"/>
    </source>
</evidence>
<evidence type="ECO:0000259" key="14">
    <source>
        <dbReference type="PROSITE" id="PS51061"/>
    </source>
</evidence>
<dbReference type="SUPFAM" id="SSF82708">
    <property type="entry name" value="R3H domain"/>
    <property type="match status" value="1"/>
</dbReference>
<keyword evidence="4" id="KW-0677">Repeat</keyword>
<dbReference type="SUPFAM" id="SSF57850">
    <property type="entry name" value="RING/U-box"/>
    <property type="match status" value="1"/>
</dbReference>
<dbReference type="Gene3D" id="3.30.1370.50">
    <property type="entry name" value="R3H-like domain"/>
    <property type="match status" value="1"/>
</dbReference>
<evidence type="ECO:0000259" key="13">
    <source>
        <dbReference type="PROSITE" id="PS50089"/>
    </source>
</evidence>
<dbReference type="InterPro" id="IPR034078">
    <property type="entry name" value="NFX1_fam"/>
</dbReference>
<evidence type="ECO:0000256" key="10">
    <source>
        <dbReference type="PROSITE-ProRule" id="PRU00175"/>
    </source>
</evidence>
<name>A0A9P0CZR0_9CUCU</name>
<accession>A0A9P0CZR0</accession>
<feature type="region of interest" description="Disordered" evidence="11">
    <location>
        <begin position="1"/>
        <end position="29"/>
    </location>
</feature>
<feature type="domain" description="R3H" evidence="14">
    <location>
        <begin position="905"/>
        <end position="970"/>
    </location>
</feature>
<protein>
    <recommendedName>
        <fullName evidence="17">Protein shuttle craft</fullName>
    </recommendedName>
</protein>
<dbReference type="GO" id="GO:0008270">
    <property type="term" value="F:zinc ion binding"/>
    <property type="evidence" value="ECO:0007669"/>
    <property type="project" value="UniProtKB-KW"/>
</dbReference>
<dbReference type="InterPro" id="IPR036867">
    <property type="entry name" value="R3H_dom_sf"/>
</dbReference>
<gene>
    <name evidence="15" type="ORF">PSYICH_LOCUS8860</name>
</gene>
<dbReference type="PROSITE" id="PS51061">
    <property type="entry name" value="R3H"/>
    <property type="match status" value="1"/>
</dbReference>
<dbReference type="SMART" id="SM00184">
    <property type="entry name" value="RING"/>
    <property type="match status" value="1"/>
</dbReference>
<keyword evidence="8" id="KW-0804">Transcription</keyword>
<comment type="similarity">
    <text evidence="2">Belongs to the NFX1 family.</text>
</comment>
<comment type="subcellular location">
    <subcellularLocation>
        <location evidence="1">Nucleus</location>
    </subcellularLocation>
</comment>
<sequence>MSYENQGTSGSFSSSENYFNEGSQNWNNHQRDHRVDISNSTLEPTAREFIPVSNQNGAIRKKPQYQNKFKANKEHNWRNRYGSGRTFNSSRSNYNNKSVRENSFASSGYQRSDNQDMTTDEQQRSNSGHQRNFYQRPSEDNDVNSDADYYQNENENHSSASSSRNYKRYDSGYQGKPRGSYNEKYNKNYEDKRNSKALRHNSNFPAFNDEYGSRRNQTYKKGGYNNYFDNKNTQQTKGGGSSVNWRKEDISLEKDFVRNMKTSKKKLDAASQRERLVEMLNRRTLECLVCCDKIKNTDKVWSCLLCYHIFHLNCVVEWAKSSKIENGWRCPACQNVCSEVPKKYWCYCGKTIEPRYESSIIPHSCGEMCLRKGRTCDHKCTIQCHPGPCPDCTNMISKSCGCGSTKQMVKCSTDVDLVCNSTCNKVLECGLHHCQEICHPGDCQPCNKTILQECYCAKEGRKVPCCEKYKGEVFYCCGEPCGKMLSCGNHYCQKLCHEGPCEVCPKDVNVITSCPCGKTPLNTPRLSCLDPIPCCTKICDKMLKCGQPYSPHVCENLCHEGPCPPCLKTTVVRCRCGHMDKEIPCQELTTKADGARCEKKCTKKRLCGKHRCNQLCCIEIDHVCPLPCNHLLTCGQHRCERTCHSGRCPPCMETSFEELYCECGASVLYPPIPCGTKPPNCNKPCSRPRPCGHDSNHTCHTGLCPPCTVLCKRWCYGHHEQRSAIPCHQENFSCGLPCGKNMPCGRHKCVKPCHDGRCPTPCKQPCTVPRGLCGHPCGRPCHDPPCPESSCKQNVQVTCECGLQKSTRTCLEVADEFLNIQMAQLKEKMGSLSTSSTIDLTDILNVKKKPSVLKILECTEECRVLERNRRLAIGLQIRNPDLSQKLTPRYSDFLRQWGKKDPHFCQRVHDKLTELVQLAKNSKQKSRSYSFESMNRDKRHFIHEYCEHFGLESAAYDMEPNRNIVATAIKDKSWLPSMSLLEFLQRENGQRRVPGPVLGRGAAGKTETVSLKLPSRVQRPSTPPNEIVDHFRP</sequence>
<keyword evidence="7" id="KW-0805">Transcription regulation</keyword>
<evidence type="ECO:0000256" key="7">
    <source>
        <dbReference type="ARBA" id="ARBA00023015"/>
    </source>
</evidence>
<dbReference type="SMART" id="SM00393">
    <property type="entry name" value="R3H"/>
    <property type="match status" value="1"/>
</dbReference>
<evidence type="ECO:0000256" key="2">
    <source>
        <dbReference type="ARBA" id="ARBA00007269"/>
    </source>
</evidence>
<keyword evidence="16" id="KW-1185">Reference proteome</keyword>
<dbReference type="AlphaFoldDB" id="A0A9P0CZR0"/>
<keyword evidence="5 10" id="KW-0863">Zinc-finger</keyword>
<dbReference type="Pfam" id="PF01424">
    <property type="entry name" value="R3H"/>
    <property type="match status" value="1"/>
</dbReference>
<organism evidence="15 16">
    <name type="scientific">Psylliodes chrysocephalus</name>
    <dbReference type="NCBI Taxonomy" id="3402493"/>
    <lineage>
        <taxon>Eukaryota</taxon>
        <taxon>Metazoa</taxon>
        <taxon>Ecdysozoa</taxon>
        <taxon>Arthropoda</taxon>
        <taxon>Hexapoda</taxon>
        <taxon>Insecta</taxon>
        <taxon>Pterygota</taxon>
        <taxon>Neoptera</taxon>
        <taxon>Endopterygota</taxon>
        <taxon>Coleoptera</taxon>
        <taxon>Polyphaga</taxon>
        <taxon>Cucujiformia</taxon>
        <taxon>Chrysomeloidea</taxon>
        <taxon>Chrysomelidae</taxon>
        <taxon>Galerucinae</taxon>
        <taxon>Alticini</taxon>
        <taxon>Psylliodes</taxon>
    </lineage>
</organism>
<evidence type="ECO:0000256" key="3">
    <source>
        <dbReference type="ARBA" id="ARBA00022723"/>
    </source>
</evidence>
<keyword evidence="6" id="KW-0862">Zinc</keyword>
<dbReference type="PROSITE" id="PS50089">
    <property type="entry name" value="ZF_RING_2"/>
    <property type="match status" value="1"/>
</dbReference>
<feature type="compositionally biased region" description="Polar residues" evidence="11">
    <location>
        <begin position="85"/>
        <end position="117"/>
    </location>
</feature>
<dbReference type="CDD" id="cd06008">
    <property type="entry name" value="NF-X1-zinc-finger"/>
    <property type="match status" value="7"/>
</dbReference>
<proteinExistence type="inferred from homology"/>
<dbReference type="EMBL" id="OV651815">
    <property type="protein sequence ID" value="CAH1109198.1"/>
    <property type="molecule type" value="Genomic_DNA"/>
</dbReference>
<evidence type="ECO:0000256" key="4">
    <source>
        <dbReference type="ARBA" id="ARBA00022737"/>
    </source>
</evidence>
<feature type="domain" description="RING-type" evidence="13">
    <location>
        <begin position="287"/>
        <end position="334"/>
    </location>
</feature>
<dbReference type="OrthoDB" id="6512771at2759"/>
<dbReference type="InterPro" id="IPR001374">
    <property type="entry name" value="R3H_dom"/>
</dbReference>
<dbReference type="SMART" id="SM00438">
    <property type="entry name" value="ZnF_NFX"/>
    <property type="match status" value="9"/>
</dbReference>
<evidence type="ECO:0000313" key="15">
    <source>
        <dbReference type="EMBL" id="CAH1109198.1"/>
    </source>
</evidence>
<evidence type="ECO:0000259" key="12">
    <source>
        <dbReference type="PROSITE" id="PS50016"/>
    </source>
</evidence>
<dbReference type="PANTHER" id="PTHR12360">
    <property type="entry name" value="NUCLEAR TRANSCRIPTION FACTOR, X-BOX BINDING 1 NFX1"/>
    <property type="match status" value="1"/>
</dbReference>
<feature type="compositionally biased region" description="Polar residues" evidence="11">
    <location>
        <begin position="124"/>
        <end position="135"/>
    </location>
</feature>
<feature type="region of interest" description="Disordered" evidence="11">
    <location>
        <begin position="46"/>
        <end position="220"/>
    </location>
</feature>
<dbReference type="GO" id="GO:0000977">
    <property type="term" value="F:RNA polymerase II transcription regulatory region sequence-specific DNA binding"/>
    <property type="evidence" value="ECO:0007669"/>
    <property type="project" value="TreeGrafter"/>
</dbReference>
<dbReference type="CDD" id="cd02643">
    <property type="entry name" value="R3H_NF-X1"/>
    <property type="match status" value="1"/>
</dbReference>
<dbReference type="Pfam" id="PF01422">
    <property type="entry name" value="zf-NF-X1"/>
    <property type="match status" value="9"/>
</dbReference>
<evidence type="ECO:0000256" key="11">
    <source>
        <dbReference type="SAM" id="MobiDB-lite"/>
    </source>
</evidence>
<evidence type="ECO:0000256" key="1">
    <source>
        <dbReference type="ARBA" id="ARBA00004123"/>
    </source>
</evidence>
<keyword evidence="9" id="KW-0539">Nucleus</keyword>
<feature type="compositionally biased region" description="Polar residues" evidence="11">
    <location>
        <begin position="1"/>
        <end position="28"/>
    </location>
</feature>
<dbReference type="GO" id="GO:0000981">
    <property type="term" value="F:DNA-binding transcription factor activity, RNA polymerase II-specific"/>
    <property type="evidence" value="ECO:0007669"/>
    <property type="project" value="TreeGrafter"/>
</dbReference>
<reference evidence="15" key="1">
    <citation type="submission" date="2022-01" db="EMBL/GenBank/DDBJ databases">
        <authorList>
            <person name="King R."/>
        </authorList>
    </citation>
    <scope>NUCLEOTIDE SEQUENCE</scope>
</reference>